<dbReference type="PROSITE" id="PS50975">
    <property type="entry name" value="ATP_GRASP"/>
    <property type="match status" value="1"/>
</dbReference>
<evidence type="ECO:0000256" key="17">
    <source>
        <dbReference type="ARBA" id="ARBA00023211"/>
    </source>
</evidence>
<dbReference type="HAMAP" id="MF_01930">
    <property type="entry name" value="PurN"/>
    <property type="match status" value="1"/>
</dbReference>
<dbReference type="InterPro" id="IPR011761">
    <property type="entry name" value="ATP-grasp"/>
</dbReference>
<dbReference type="Gene3D" id="3.40.50.170">
    <property type="entry name" value="Formyl transferase, N-terminal domain"/>
    <property type="match status" value="1"/>
</dbReference>
<organism evidence="23">
    <name type="scientific">Enterobius vermicularis</name>
    <name type="common">Human pinworm</name>
    <dbReference type="NCBI Taxonomy" id="51028"/>
    <lineage>
        <taxon>Eukaryota</taxon>
        <taxon>Metazoa</taxon>
        <taxon>Ecdysozoa</taxon>
        <taxon>Nematoda</taxon>
        <taxon>Chromadorea</taxon>
        <taxon>Rhabditida</taxon>
        <taxon>Spirurina</taxon>
        <taxon>Oxyuridomorpha</taxon>
        <taxon>Oxyuroidea</taxon>
        <taxon>Oxyuridae</taxon>
        <taxon>Enterobius</taxon>
    </lineage>
</organism>
<dbReference type="SMART" id="SM01209">
    <property type="entry name" value="GARS_A"/>
    <property type="match status" value="1"/>
</dbReference>
<evidence type="ECO:0000256" key="8">
    <source>
        <dbReference type="ARBA" id="ARBA00013047"/>
    </source>
</evidence>
<evidence type="ECO:0000256" key="1">
    <source>
        <dbReference type="ARBA" id="ARBA00004686"/>
    </source>
</evidence>
<evidence type="ECO:0000256" key="4">
    <source>
        <dbReference type="ARBA" id="ARBA00007423"/>
    </source>
</evidence>
<dbReference type="InterPro" id="IPR013815">
    <property type="entry name" value="ATP_grasp_subdomain_1"/>
</dbReference>
<dbReference type="EC" id="6.3.3.1" evidence="8"/>
<dbReference type="InterPro" id="IPR020561">
    <property type="entry name" value="PRibGlycinamid_synth_ATP-grasp"/>
</dbReference>
<dbReference type="InterPro" id="IPR000115">
    <property type="entry name" value="PRibGlycinamide_synth"/>
</dbReference>
<evidence type="ECO:0000256" key="12">
    <source>
        <dbReference type="ARBA" id="ARBA00022679"/>
    </source>
</evidence>
<dbReference type="STRING" id="51028.A0A0N4V4T0"/>
<proteinExistence type="inferred from homology"/>
<dbReference type="EC" id="6.3.4.13" evidence="9"/>
<dbReference type="InterPro" id="IPR037123">
    <property type="entry name" value="PRibGlycinamide_synth_C_sf"/>
</dbReference>
<name>A0A0N4V4T0_ENTVE</name>
<dbReference type="InterPro" id="IPR016185">
    <property type="entry name" value="PreATP-grasp_dom_sf"/>
</dbReference>
<dbReference type="InterPro" id="IPR004607">
    <property type="entry name" value="GART"/>
</dbReference>
<dbReference type="InterPro" id="IPR020562">
    <property type="entry name" value="PRibGlycinamide_synth_N"/>
</dbReference>
<evidence type="ECO:0000313" key="22">
    <source>
        <dbReference type="Proteomes" id="UP000274131"/>
    </source>
</evidence>
<evidence type="ECO:0000256" key="5">
    <source>
        <dbReference type="ARBA" id="ARBA00008630"/>
    </source>
</evidence>
<dbReference type="PROSITE" id="PS00373">
    <property type="entry name" value="GART"/>
    <property type="match status" value="1"/>
</dbReference>
<dbReference type="InterPro" id="IPR036676">
    <property type="entry name" value="PurM-like_C_sf"/>
</dbReference>
<evidence type="ECO:0000256" key="7">
    <source>
        <dbReference type="ARBA" id="ARBA00012254"/>
    </source>
</evidence>
<keyword evidence="13" id="KW-0479">Metal-binding</keyword>
<dbReference type="Gene3D" id="3.90.650.10">
    <property type="entry name" value="PurM-like C-terminal domain"/>
    <property type="match status" value="2"/>
</dbReference>
<dbReference type="GO" id="GO:0006189">
    <property type="term" value="P:'de novo' IMP biosynthetic process"/>
    <property type="evidence" value="ECO:0007669"/>
    <property type="project" value="UniProtKB-UniPathway"/>
</dbReference>
<dbReference type="InterPro" id="IPR036921">
    <property type="entry name" value="PurM-like_N_sf"/>
</dbReference>
<comment type="pathway">
    <text evidence="3">Purine metabolism; IMP biosynthesis via de novo pathway; N(1)-(5-phospho-D-ribosyl)glycinamide from 5-phospho-alpha-D-ribose 1-diphosphate: step 2/2.</text>
</comment>
<comment type="pathway">
    <text evidence="2">Purine metabolism; IMP biosynthesis via de novo pathway; N(2)-formyl-N(1)-(5-phospho-D-ribosyl)glycinamide from N(1)-(5-phospho-D-ribosyl)glycinamide (10-formyl THF route): step 1/1.</text>
</comment>
<dbReference type="Pfam" id="PF01071">
    <property type="entry name" value="GARS_A"/>
    <property type="match status" value="1"/>
</dbReference>
<evidence type="ECO:0000313" key="23">
    <source>
        <dbReference type="WBParaSite" id="EVEC_0000517801-mRNA-1"/>
    </source>
</evidence>
<dbReference type="EC" id="2.1.2.2" evidence="7"/>
<dbReference type="SUPFAM" id="SSF51246">
    <property type="entry name" value="Rudiment single hybrid motif"/>
    <property type="match status" value="1"/>
</dbReference>
<evidence type="ECO:0000256" key="10">
    <source>
        <dbReference type="ARBA" id="ARBA00021140"/>
    </source>
</evidence>
<dbReference type="GO" id="GO:0004637">
    <property type="term" value="F:phosphoribosylamine-glycine ligase activity"/>
    <property type="evidence" value="ECO:0007669"/>
    <property type="project" value="UniProtKB-EC"/>
</dbReference>
<dbReference type="GO" id="GO:0046084">
    <property type="term" value="P:adenine biosynthetic process"/>
    <property type="evidence" value="ECO:0007669"/>
    <property type="project" value="TreeGrafter"/>
</dbReference>
<dbReference type="OrthoDB" id="2018833at2759"/>
<comment type="pathway">
    <text evidence="1">Purine metabolism; IMP biosynthesis via de novo pathway; 5-amino-1-(5-phospho-D-ribosyl)imidazole from N(2)-formyl-N(1)-(5-phospho-D-ribosyl)glycinamide: step 2/2.</text>
</comment>
<keyword evidence="16 19" id="KW-0067">ATP-binding</keyword>
<dbReference type="SUPFAM" id="SSF55326">
    <property type="entry name" value="PurM N-terminal domain-like"/>
    <property type="match status" value="2"/>
</dbReference>
<evidence type="ECO:0000256" key="6">
    <source>
        <dbReference type="ARBA" id="ARBA00008696"/>
    </source>
</evidence>
<dbReference type="InterPro" id="IPR036477">
    <property type="entry name" value="Formyl_transf_N_sf"/>
</dbReference>
<dbReference type="SUPFAM" id="SSF56042">
    <property type="entry name" value="PurM C-terminal domain-like"/>
    <property type="match status" value="2"/>
</dbReference>
<keyword evidence="11" id="KW-0436">Ligase</keyword>
<dbReference type="InterPro" id="IPR001555">
    <property type="entry name" value="GART_AS"/>
</dbReference>
<dbReference type="GO" id="GO:0005829">
    <property type="term" value="C:cytosol"/>
    <property type="evidence" value="ECO:0007669"/>
    <property type="project" value="TreeGrafter"/>
</dbReference>
<dbReference type="Proteomes" id="UP000274131">
    <property type="component" value="Unassembled WGS sequence"/>
</dbReference>
<dbReference type="InterPro" id="IPR020559">
    <property type="entry name" value="PRibGlycinamide_synth_CS"/>
</dbReference>
<dbReference type="CDD" id="cd08645">
    <property type="entry name" value="FMT_core_GART"/>
    <property type="match status" value="1"/>
</dbReference>
<dbReference type="InterPro" id="IPR016188">
    <property type="entry name" value="PurM-like_N"/>
</dbReference>
<dbReference type="SUPFAM" id="SSF56059">
    <property type="entry name" value="Glutathione synthetase ATP-binding domain-like"/>
    <property type="match status" value="1"/>
</dbReference>
<keyword evidence="17" id="KW-0464">Manganese</keyword>
<comment type="similarity">
    <text evidence="5">In the C-terminal section; belongs to the GART family.</text>
</comment>
<gene>
    <name evidence="21" type="ORF">EVEC_LOCUS4831</name>
</gene>
<dbReference type="Pfam" id="PF02843">
    <property type="entry name" value="GARS_C"/>
    <property type="match status" value="1"/>
</dbReference>
<dbReference type="InterPro" id="IPR002376">
    <property type="entry name" value="Formyl_transf_N"/>
</dbReference>
<dbReference type="GO" id="GO:0004641">
    <property type="term" value="F:phosphoribosylformylglycinamidine cyclo-ligase activity"/>
    <property type="evidence" value="ECO:0007669"/>
    <property type="project" value="UniProtKB-EC"/>
</dbReference>
<dbReference type="Pfam" id="PF00551">
    <property type="entry name" value="Formyl_trans_N"/>
    <property type="match status" value="1"/>
</dbReference>
<evidence type="ECO:0000256" key="14">
    <source>
        <dbReference type="ARBA" id="ARBA00022741"/>
    </source>
</evidence>
<evidence type="ECO:0000256" key="19">
    <source>
        <dbReference type="PROSITE-ProRule" id="PRU00409"/>
    </source>
</evidence>
<dbReference type="GO" id="GO:0005524">
    <property type="term" value="F:ATP binding"/>
    <property type="evidence" value="ECO:0007669"/>
    <property type="project" value="UniProtKB-UniRule"/>
</dbReference>
<dbReference type="HAMAP" id="MF_00138">
    <property type="entry name" value="GARS"/>
    <property type="match status" value="1"/>
</dbReference>
<protein>
    <recommendedName>
        <fullName evidence="10">Trifunctional purine biosynthetic protein adenosine-3</fullName>
        <ecNumber evidence="7">2.1.2.2</ecNumber>
        <ecNumber evidence="8">6.3.3.1</ecNumber>
        <ecNumber evidence="9">6.3.4.13</ecNumber>
    </recommendedName>
</protein>
<reference evidence="23" key="1">
    <citation type="submission" date="2017-02" db="UniProtKB">
        <authorList>
            <consortium name="WormBaseParasite"/>
        </authorList>
    </citation>
    <scope>IDENTIFICATION</scope>
</reference>
<dbReference type="Gene3D" id="3.30.470.20">
    <property type="entry name" value="ATP-grasp fold, B domain"/>
    <property type="match status" value="1"/>
</dbReference>
<dbReference type="Gene3D" id="3.40.50.20">
    <property type="match status" value="1"/>
</dbReference>
<keyword evidence="22" id="KW-1185">Reference proteome</keyword>
<dbReference type="Gene3D" id="3.30.1490.20">
    <property type="entry name" value="ATP-grasp fold, A domain"/>
    <property type="match status" value="1"/>
</dbReference>
<dbReference type="EMBL" id="UXUI01007975">
    <property type="protein sequence ID" value="VDD90080.1"/>
    <property type="molecule type" value="Genomic_DNA"/>
</dbReference>
<evidence type="ECO:0000256" key="13">
    <source>
        <dbReference type="ARBA" id="ARBA00022723"/>
    </source>
</evidence>
<dbReference type="SUPFAM" id="SSF52440">
    <property type="entry name" value="PreATP-grasp domain"/>
    <property type="match status" value="1"/>
</dbReference>
<dbReference type="SMART" id="SM01210">
    <property type="entry name" value="GARS_C"/>
    <property type="match status" value="1"/>
</dbReference>
<sequence length="1374" mass="151266">MAILDSTYVGERAKVLVLGSGGREHALAWKLSKSKRVQTVYVNPGNGSGFPRAPVDVSDVEQIKSFCQNEKISLVVIGPEDYIFRGFSDDLSSTVACFGPSRDAARLEVTWGNIYDKLLSFSGLKTRGFCELFKQLALLLISQCLSFTFAGWSKSFAKNFMQSAGIPTAKFRVFNDVFSAREFLSSVNWEGIVVKADGLAAGKGVVVCSSKEEAVMAAEEMLVNNKFGSAGQEVVIEERLYGEELSVLCFTDGSVIKLLPLVRDYKKLLNEDEGPNTGGMGGVGPIYVEDEIYNQLVEICGRTVASLKKRGFTYKGLLYVGAMVTEQGVKVLEYNCRFGDPETQVLMRILQTDLYDVMYACCFSRLNEIHLSFLSDFACAVVLANEGYPAKVVKGGVISGTDETCDGVLVFHAGTKTSGAEILADGGRVLCVTATGKTVSDARGRAYKAVRKILFKGMQYRMDIGNRYVESTLTYAGSGVSIDEGNKLVQRIKALCNEGVEQDAGRIGGFSALIDFAKIGRGNFGTSQIEVGIDGVGTKLLIADKVGNFASVGQDLLAMCCNDVMCHLAKPVVFVFYYGVGKFQKSRDVQVLGSIAAACERIECKVEGEIIHSPTVYKETQWDVVGACIGSRDRHWRRLPLKEKYTAWPTFFFANCYDSFDLTRIIRMAVGDVLVGIASSGLHSNGFSLVRQIVDKESLEYTSPCPWNPLETLGEALLCGTRIYSDTVLPVMINSPSILGAAHITGGGIEENVARILPYNLTAVVDCSLWRIPELFKWLYKVGPVSCEEMLRVFNCGIGMVLVCRPDEAPLIVKQINSNGEMAAEIGVLQLRSQVTCCGAIPTVFLDYYGTGKLRKERAFRVVKSMAKACNEIGCLLVGGETAEMSGAFDDHQWDLVGLCIGVKPRWTCQLDAPMEDGDAIVGLTCESLRFSGFPLVDRIFKAGNISYSQPCLWNQDKMLGKVMLYRLFKYKNYRYPCPFENPICTFVFITQKKLFLSYLFIGEVLMGLTNSYTNTIISVLSSGHVLRAVVVKEGGLEGCLLQLTGPSLRPVIGFQLDYHLTCYRIAALGKLEKGGVSFEGMMQNFNCGIGMVLICKKYAAEDVLYEIESNGGHAVVIGNLEKRDGLISKIFVLSKFSVQLTSLDKERIKYICRKEPFWMQFGSVKLLKVAVMISGTGTNMAKLIESCLSPDSACRVVLVISNREDAKGLEVARSYGIETLVVPFSSKIHQKHFEDFVAAVSLELSFWLATSDDKALQHLERRWISIICLAGFMRILSGGFVRRFYHRILNIHPSLLPQFKGAHAIQDALNAGVKEAGCTVHYVSEEVDSGEIIAQESVPVFNDDTVETLRKRIQEKEHVLFPYALQKVAKQLI</sequence>
<keyword evidence="14 19" id="KW-0547">Nucleotide-binding</keyword>
<feature type="domain" description="ATP-grasp" evidence="20">
    <location>
        <begin position="158"/>
        <end position="363"/>
    </location>
</feature>
<dbReference type="WBParaSite" id="EVEC_0000517801-mRNA-1">
    <property type="protein sequence ID" value="EVEC_0000517801-mRNA-1"/>
    <property type="gene ID" value="EVEC_0000517801"/>
</dbReference>
<dbReference type="PROSITE" id="PS00184">
    <property type="entry name" value="GARS"/>
    <property type="match status" value="1"/>
</dbReference>
<dbReference type="InterPro" id="IPR010918">
    <property type="entry name" value="PurM-like_C_dom"/>
</dbReference>
<evidence type="ECO:0000256" key="9">
    <source>
        <dbReference type="ARBA" id="ARBA00013255"/>
    </source>
</evidence>
<evidence type="ECO:0000313" key="21">
    <source>
        <dbReference type="EMBL" id="VDD90080.1"/>
    </source>
</evidence>
<evidence type="ECO:0000256" key="15">
    <source>
        <dbReference type="ARBA" id="ARBA00022755"/>
    </source>
</evidence>
<dbReference type="PANTHER" id="PTHR10520:SF12">
    <property type="entry name" value="TRIFUNCTIONAL PURINE BIOSYNTHETIC PROTEIN ADENOSINE-3"/>
    <property type="match status" value="1"/>
</dbReference>
<dbReference type="CDD" id="cd02196">
    <property type="entry name" value="PurM"/>
    <property type="match status" value="1"/>
</dbReference>
<dbReference type="Gene3D" id="3.30.1330.10">
    <property type="entry name" value="PurM-like, N-terminal domain"/>
    <property type="match status" value="2"/>
</dbReference>
<dbReference type="PANTHER" id="PTHR10520">
    <property type="entry name" value="TRIFUNCTIONAL PURINE BIOSYNTHETIC PROTEIN ADENOSINE-3-RELATED"/>
    <property type="match status" value="1"/>
</dbReference>
<keyword evidence="12" id="KW-0808">Transferase</keyword>
<comment type="similarity">
    <text evidence="6">In the central section; belongs to the AIR synthase family.</text>
</comment>
<dbReference type="SUPFAM" id="SSF53328">
    <property type="entry name" value="Formyltransferase"/>
    <property type="match status" value="1"/>
</dbReference>
<dbReference type="InterPro" id="IPR020560">
    <property type="entry name" value="PRibGlycinamide_synth_C-dom"/>
</dbReference>
<dbReference type="Pfam" id="PF00586">
    <property type="entry name" value="AIRS"/>
    <property type="match status" value="1"/>
</dbReference>
<dbReference type="GO" id="GO:0004644">
    <property type="term" value="F:phosphoribosylglycinamide formyltransferase activity"/>
    <property type="evidence" value="ECO:0007669"/>
    <property type="project" value="UniProtKB-EC"/>
</dbReference>
<dbReference type="GO" id="GO:0046872">
    <property type="term" value="F:metal ion binding"/>
    <property type="evidence" value="ECO:0007669"/>
    <property type="project" value="UniProtKB-KW"/>
</dbReference>
<dbReference type="Gene3D" id="3.90.600.10">
    <property type="entry name" value="Phosphoribosylglycinamide synthetase, C-terminal domain"/>
    <property type="match status" value="1"/>
</dbReference>
<evidence type="ECO:0000256" key="16">
    <source>
        <dbReference type="ARBA" id="ARBA00022840"/>
    </source>
</evidence>
<dbReference type="NCBIfam" id="TIGR00639">
    <property type="entry name" value="PurN"/>
    <property type="match status" value="1"/>
</dbReference>
<accession>A0A0N4V4T0</accession>
<evidence type="ECO:0000256" key="2">
    <source>
        <dbReference type="ARBA" id="ARBA00005054"/>
    </source>
</evidence>
<evidence type="ECO:0000256" key="3">
    <source>
        <dbReference type="ARBA" id="ARBA00005174"/>
    </source>
</evidence>
<dbReference type="Pfam" id="PF02844">
    <property type="entry name" value="GARS_N"/>
    <property type="match status" value="1"/>
</dbReference>
<keyword evidence="18" id="KW-0511">Multifunctional enzyme</keyword>
<evidence type="ECO:0000256" key="18">
    <source>
        <dbReference type="ARBA" id="ARBA00023268"/>
    </source>
</evidence>
<dbReference type="UniPathway" id="UPA00074">
    <property type="reaction ID" value="UER00125"/>
</dbReference>
<reference evidence="21 22" key="2">
    <citation type="submission" date="2018-10" db="EMBL/GenBank/DDBJ databases">
        <authorList>
            <consortium name="Pathogen Informatics"/>
        </authorList>
    </citation>
    <scope>NUCLEOTIDE SEQUENCE [LARGE SCALE GENOMIC DNA]</scope>
</reference>
<keyword evidence="15" id="KW-0658">Purine biosynthesis</keyword>
<dbReference type="InterPro" id="IPR011054">
    <property type="entry name" value="Rudment_hybrid_motif"/>
</dbReference>
<comment type="similarity">
    <text evidence="4">In the N-terminal section; belongs to the GARS family.</text>
</comment>
<dbReference type="NCBIfam" id="TIGR00877">
    <property type="entry name" value="purD"/>
    <property type="match status" value="1"/>
</dbReference>
<dbReference type="Pfam" id="PF02769">
    <property type="entry name" value="AIRS_C"/>
    <property type="match status" value="1"/>
</dbReference>
<dbReference type="InterPro" id="IPR004733">
    <property type="entry name" value="PurM_cligase"/>
</dbReference>
<evidence type="ECO:0000259" key="20">
    <source>
        <dbReference type="PROSITE" id="PS50975"/>
    </source>
</evidence>
<evidence type="ECO:0000256" key="11">
    <source>
        <dbReference type="ARBA" id="ARBA00022598"/>
    </source>
</evidence>